<dbReference type="InterPro" id="IPR010613">
    <property type="entry name" value="PES"/>
</dbReference>
<evidence type="ECO:0000256" key="4">
    <source>
        <dbReference type="ARBA" id="ARBA00023242"/>
    </source>
</evidence>
<comment type="caution">
    <text evidence="7">The sequence shown here is derived from an EMBL/GenBank/DDBJ whole genome shotgun (WGS) entry which is preliminary data.</text>
</comment>
<name>A0A4D9CX76_9STRA</name>
<evidence type="ECO:0000256" key="3">
    <source>
        <dbReference type="ARBA" id="ARBA00022552"/>
    </source>
</evidence>
<evidence type="ECO:0000256" key="5">
    <source>
        <dbReference type="SAM" id="MobiDB-lite"/>
    </source>
</evidence>
<dbReference type="InterPro" id="IPR001357">
    <property type="entry name" value="BRCT_dom"/>
</dbReference>
<evidence type="ECO:0000256" key="1">
    <source>
        <dbReference type="ARBA" id="ARBA00004123"/>
    </source>
</evidence>
<organism evidence="7 8">
    <name type="scientific">Nannochloropsis salina CCMP1776</name>
    <dbReference type="NCBI Taxonomy" id="1027361"/>
    <lineage>
        <taxon>Eukaryota</taxon>
        <taxon>Sar</taxon>
        <taxon>Stramenopiles</taxon>
        <taxon>Ochrophyta</taxon>
        <taxon>Eustigmatophyceae</taxon>
        <taxon>Eustigmatales</taxon>
        <taxon>Monodopsidaceae</taxon>
        <taxon>Microchloropsis</taxon>
        <taxon>Microchloropsis salina</taxon>
    </lineage>
</organism>
<dbReference type="PANTHER" id="PTHR12221">
    <property type="entry name" value="PESCADILLO - RELATED"/>
    <property type="match status" value="1"/>
</dbReference>
<dbReference type="PANTHER" id="PTHR12221:SF6">
    <property type="entry name" value="PESCADILLO HOMOLOG"/>
    <property type="match status" value="1"/>
</dbReference>
<dbReference type="SUPFAM" id="SSF52113">
    <property type="entry name" value="BRCT domain"/>
    <property type="match status" value="1"/>
</dbReference>
<proteinExistence type="predicted"/>
<dbReference type="Proteomes" id="UP000355283">
    <property type="component" value="Unassembled WGS sequence"/>
</dbReference>
<keyword evidence="3" id="KW-0698">rRNA processing</keyword>
<reference evidence="7 8" key="1">
    <citation type="submission" date="2019-01" db="EMBL/GenBank/DDBJ databases">
        <title>Nuclear Genome Assembly of the Microalgal Biofuel strain Nannochloropsis salina CCMP1776.</title>
        <authorList>
            <person name="Hovde B."/>
        </authorList>
    </citation>
    <scope>NUCLEOTIDE SEQUENCE [LARGE SCALE GENOMIC DNA]</scope>
    <source>
        <strain evidence="7 8">CCMP1776</strain>
    </source>
</reference>
<feature type="compositionally biased region" description="Basic and acidic residues" evidence="5">
    <location>
        <begin position="212"/>
        <end position="223"/>
    </location>
</feature>
<feature type="region of interest" description="Disordered" evidence="5">
    <location>
        <begin position="150"/>
        <end position="305"/>
    </location>
</feature>
<dbReference type="GO" id="GO:0000463">
    <property type="term" value="P:maturation of LSU-rRNA from tricistronic rRNA transcript (SSU-rRNA, 5.8S rRNA, LSU-rRNA)"/>
    <property type="evidence" value="ECO:0007669"/>
    <property type="project" value="TreeGrafter"/>
</dbReference>
<gene>
    <name evidence="7" type="ORF">NSK_004989</name>
</gene>
<dbReference type="OrthoDB" id="10264910at2759"/>
<dbReference type="CDD" id="cd17709">
    <property type="entry name" value="BRCT_pescadillo_like"/>
    <property type="match status" value="1"/>
</dbReference>
<protein>
    <recommendedName>
        <fullName evidence="6">BRCT domain-containing protein</fullName>
    </recommendedName>
</protein>
<dbReference type="Gene3D" id="3.40.50.10190">
    <property type="entry name" value="BRCT domain"/>
    <property type="match status" value="1"/>
</dbReference>
<comment type="subcellular location">
    <subcellularLocation>
        <location evidence="1">Nucleus</location>
    </subcellularLocation>
</comment>
<evidence type="ECO:0000313" key="7">
    <source>
        <dbReference type="EMBL" id="TFJ83892.1"/>
    </source>
</evidence>
<dbReference type="AlphaFoldDB" id="A0A4D9CX76"/>
<keyword evidence="4" id="KW-0539">Nucleus</keyword>
<dbReference type="PROSITE" id="PS50172">
    <property type="entry name" value="BRCT"/>
    <property type="match status" value="1"/>
</dbReference>
<feature type="domain" description="BRCT" evidence="6">
    <location>
        <begin position="21"/>
        <end position="112"/>
    </location>
</feature>
<keyword evidence="2" id="KW-0690">Ribosome biogenesis</keyword>
<evidence type="ECO:0000256" key="2">
    <source>
        <dbReference type="ARBA" id="ARBA00022517"/>
    </source>
</evidence>
<sequence>MEEDGENPDPEVLRRAKEEAAKATLFKGLRFFLGREVPLSWVHLVLASFGGQVGWEGEGSPFAEADVGVTHQVVDRPVAAGSRRAGREYVQPQWIFDSVNARVRLPVDLYGPGKALPPHLSPFVDDEKEGYIPAYREQLELLQGKAAATVNAANSKEEDEDADEEGEVEEEEEGEEEEEDDAEDEEEEEEEGAQSSEDRKPQVSGMRKKGQRSSEDASEKDEAQALAEIMMPRKHRRAYQVARRGEAKQKEKVEALVTKRRKLEEAAGVAAPRHATSKRRAGARGTNAVGKGGRGAKTGARVSTR</sequence>
<dbReference type="GO" id="GO:0070545">
    <property type="term" value="C:PeBoW complex"/>
    <property type="evidence" value="ECO:0007669"/>
    <property type="project" value="TreeGrafter"/>
</dbReference>
<evidence type="ECO:0000313" key="8">
    <source>
        <dbReference type="Proteomes" id="UP000355283"/>
    </source>
</evidence>
<dbReference type="GO" id="GO:0003723">
    <property type="term" value="F:RNA binding"/>
    <property type="evidence" value="ECO:0007669"/>
    <property type="project" value="TreeGrafter"/>
</dbReference>
<feature type="compositionally biased region" description="Acidic residues" evidence="5">
    <location>
        <begin position="157"/>
        <end position="192"/>
    </location>
</feature>
<dbReference type="InterPro" id="IPR036420">
    <property type="entry name" value="BRCT_dom_sf"/>
</dbReference>
<keyword evidence="8" id="KW-1185">Reference proteome</keyword>
<accession>A0A4D9CX76</accession>
<feature type="compositionally biased region" description="Basic and acidic residues" evidence="5">
    <location>
        <begin position="243"/>
        <end position="254"/>
    </location>
</feature>
<dbReference type="EMBL" id="SDOX01000021">
    <property type="protein sequence ID" value="TFJ83892.1"/>
    <property type="molecule type" value="Genomic_DNA"/>
</dbReference>
<evidence type="ECO:0000259" key="6">
    <source>
        <dbReference type="PROSITE" id="PS50172"/>
    </source>
</evidence>